<proteinExistence type="predicted"/>
<evidence type="ECO:0000313" key="3">
    <source>
        <dbReference type="Proteomes" id="UP001301728"/>
    </source>
</evidence>
<accession>A0ABU5TSN1</accession>
<dbReference type="Pfam" id="PF01954">
    <property type="entry name" value="AF2212-like"/>
    <property type="match status" value="1"/>
</dbReference>
<evidence type="ECO:0000256" key="1">
    <source>
        <dbReference type="SAM" id="MobiDB-lite"/>
    </source>
</evidence>
<dbReference type="SUPFAM" id="SSF141694">
    <property type="entry name" value="AF2212/PG0164-like"/>
    <property type="match status" value="1"/>
</dbReference>
<evidence type="ECO:0000313" key="2">
    <source>
        <dbReference type="EMBL" id="MEA5517578.1"/>
    </source>
</evidence>
<dbReference type="Gene3D" id="4.10.1150.10">
    <property type="entry name" value="AF2212/PG0164-like"/>
    <property type="match status" value="1"/>
</dbReference>
<organism evidence="2 3">
    <name type="scientific">Limnoraphis robusta CCNP1315</name>
    <dbReference type="NCBI Taxonomy" id="3110306"/>
    <lineage>
        <taxon>Bacteria</taxon>
        <taxon>Bacillati</taxon>
        <taxon>Cyanobacteriota</taxon>
        <taxon>Cyanophyceae</taxon>
        <taxon>Oscillatoriophycideae</taxon>
        <taxon>Oscillatoriales</taxon>
        <taxon>Sirenicapillariaceae</taxon>
        <taxon>Limnoraphis</taxon>
    </lineage>
</organism>
<feature type="compositionally biased region" description="Basic and acidic residues" evidence="1">
    <location>
        <begin position="64"/>
        <end position="77"/>
    </location>
</feature>
<dbReference type="RefSeq" id="WP_323272896.1">
    <property type="nucleotide sequence ID" value="NZ_JAYGHT010000002.1"/>
</dbReference>
<feature type="region of interest" description="Disordered" evidence="1">
    <location>
        <begin position="58"/>
        <end position="77"/>
    </location>
</feature>
<dbReference type="InterPro" id="IPR008203">
    <property type="entry name" value="AF2212-like"/>
</dbReference>
<reference evidence="2 3" key="1">
    <citation type="submission" date="2023-12" db="EMBL/GenBank/DDBJ databases">
        <title>Baltic Sea Cyanobacteria.</title>
        <authorList>
            <person name="Delbaje E."/>
            <person name="Fewer D.P."/>
            <person name="Shishido T.K."/>
        </authorList>
    </citation>
    <scope>NUCLEOTIDE SEQUENCE [LARGE SCALE GENOMIC DNA]</scope>
    <source>
        <strain evidence="2 3">CCNP 1315</strain>
    </source>
</reference>
<dbReference type="EMBL" id="JAYGHT010000002">
    <property type="protein sequence ID" value="MEA5517578.1"/>
    <property type="molecule type" value="Genomic_DNA"/>
</dbReference>
<dbReference type="Proteomes" id="UP001301728">
    <property type="component" value="Unassembled WGS sequence"/>
</dbReference>
<dbReference type="InterPro" id="IPR024069">
    <property type="entry name" value="AF2212-like_dom_sf"/>
</dbReference>
<gene>
    <name evidence="2" type="ORF">VB854_01310</name>
</gene>
<comment type="caution">
    <text evidence="2">The sequence shown here is derived from an EMBL/GenBank/DDBJ whole genome shotgun (WGS) entry which is preliminary data.</text>
</comment>
<sequence>MTYTLQAIYEQGMLRLMQPVDLPEGTSVKVIITANDSTQEEKNPADILAQIAALPLESEPENISGRDHDRILYPHQK</sequence>
<name>A0ABU5TSN1_9CYAN</name>
<keyword evidence="3" id="KW-1185">Reference proteome</keyword>
<protein>
    <submittedName>
        <fullName evidence="2">Antitoxin family protein</fullName>
    </submittedName>
</protein>